<dbReference type="Proteomes" id="UP001178507">
    <property type="component" value="Unassembled WGS sequence"/>
</dbReference>
<name>A0AA36MR50_9DINO</name>
<organism evidence="2 3">
    <name type="scientific">Effrenium voratum</name>
    <dbReference type="NCBI Taxonomy" id="2562239"/>
    <lineage>
        <taxon>Eukaryota</taxon>
        <taxon>Sar</taxon>
        <taxon>Alveolata</taxon>
        <taxon>Dinophyceae</taxon>
        <taxon>Suessiales</taxon>
        <taxon>Symbiodiniaceae</taxon>
        <taxon>Effrenium</taxon>
    </lineage>
</organism>
<protein>
    <submittedName>
        <fullName evidence="2">Uncharacterized protein</fullName>
    </submittedName>
</protein>
<proteinExistence type="predicted"/>
<feature type="compositionally biased region" description="Polar residues" evidence="1">
    <location>
        <begin position="195"/>
        <end position="206"/>
    </location>
</feature>
<feature type="region of interest" description="Disordered" evidence="1">
    <location>
        <begin position="186"/>
        <end position="206"/>
    </location>
</feature>
<accession>A0AA36MR50</accession>
<comment type="caution">
    <text evidence="2">The sequence shown here is derived from an EMBL/GenBank/DDBJ whole genome shotgun (WGS) entry which is preliminary data.</text>
</comment>
<feature type="region of interest" description="Disordered" evidence="1">
    <location>
        <begin position="90"/>
        <end position="149"/>
    </location>
</feature>
<sequence length="394" mass="44425">MEDQDTDVNLNGIAVPFDTQRDVDAASLSRAWHCFGPLMQGRSEGNVRRAGRNLGVCLCGAGTPRGAPEVGCGIFPSNLNSGPWRCAVLPADSDGEAESREPEVHRESAEREDRGRDSISVTSTCSPSPGVERHPSLSEGCPSATAIGSRGRKEVTGARLCGSLLYLGMLRIADLHRNQWRALPSRPSVRCEGPSANSHPTAFPEHTQQVPLTPQMDKEQGFKKYKKYDESMGPFPDTFDFANQLKLTEEQVNQTYEHQLPFHMKVEGNAKPEFSTNWERAVAYHHGLYVPEKYTTTKTADDIRLAVADFSEKVHKDSPKDACKYLQIEEFRCLNVYQYQTQPEVASKKCMKWWDELQKCQWDQAKFNAGTTYIEGPQMRRRRAYIFYPDFKYA</sequence>
<dbReference type="AlphaFoldDB" id="A0AA36MR50"/>
<evidence type="ECO:0000256" key="1">
    <source>
        <dbReference type="SAM" id="MobiDB-lite"/>
    </source>
</evidence>
<feature type="compositionally biased region" description="Basic and acidic residues" evidence="1">
    <location>
        <begin position="97"/>
        <end position="117"/>
    </location>
</feature>
<gene>
    <name evidence="2" type="ORF">EVOR1521_LOCUS6032</name>
</gene>
<reference evidence="2" key="1">
    <citation type="submission" date="2023-08" db="EMBL/GenBank/DDBJ databases">
        <authorList>
            <person name="Chen Y."/>
            <person name="Shah S."/>
            <person name="Dougan E. K."/>
            <person name="Thang M."/>
            <person name="Chan C."/>
        </authorList>
    </citation>
    <scope>NUCLEOTIDE SEQUENCE</scope>
</reference>
<evidence type="ECO:0000313" key="2">
    <source>
        <dbReference type="EMBL" id="CAJ1377145.1"/>
    </source>
</evidence>
<keyword evidence="3" id="KW-1185">Reference proteome</keyword>
<evidence type="ECO:0000313" key="3">
    <source>
        <dbReference type="Proteomes" id="UP001178507"/>
    </source>
</evidence>
<dbReference type="EMBL" id="CAUJNA010000446">
    <property type="protein sequence ID" value="CAJ1377145.1"/>
    <property type="molecule type" value="Genomic_DNA"/>
</dbReference>